<accession>A0A4R1QV98</accession>
<evidence type="ECO:0000256" key="1">
    <source>
        <dbReference type="ARBA" id="ARBA00022500"/>
    </source>
</evidence>
<dbReference type="InterPro" id="IPR004090">
    <property type="entry name" value="Chemotax_Me-accpt_rcpt"/>
</dbReference>
<dbReference type="InterPro" id="IPR051310">
    <property type="entry name" value="MCP_chemotaxis"/>
</dbReference>
<dbReference type="PRINTS" id="PR00260">
    <property type="entry name" value="CHEMTRNSDUCR"/>
</dbReference>
<dbReference type="InterPro" id="IPR047347">
    <property type="entry name" value="YvaQ-like_sensor"/>
</dbReference>
<dbReference type="GO" id="GO:0006935">
    <property type="term" value="P:chemotaxis"/>
    <property type="evidence" value="ECO:0007669"/>
    <property type="project" value="UniProtKB-KW"/>
</dbReference>
<keyword evidence="3" id="KW-0807">Transducer</keyword>
<organism evidence="8 9">
    <name type="scientific">Hydrogenispora ethanolica</name>
    <dbReference type="NCBI Taxonomy" id="1082276"/>
    <lineage>
        <taxon>Bacteria</taxon>
        <taxon>Bacillati</taxon>
        <taxon>Bacillota</taxon>
        <taxon>Hydrogenispora</taxon>
    </lineage>
</organism>
<dbReference type="Pfam" id="PF00015">
    <property type="entry name" value="MCPsignal"/>
    <property type="match status" value="1"/>
</dbReference>
<keyword evidence="5" id="KW-0812">Transmembrane</keyword>
<dbReference type="Gene3D" id="6.10.340.10">
    <property type="match status" value="1"/>
</dbReference>
<dbReference type="EMBL" id="SLUN01000044">
    <property type="protein sequence ID" value="TCL57868.1"/>
    <property type="molecule type" value="Genomic_DNA"/>
</dbReference>
<feature type="compositionally biased region" description="Low complexity" evidence="4">
    <location>
        <begin position="584"/>
        <end position="598"/>
    </location>
</feature>
<protein>
    <submittedName>
        <fullName evidence="8">Methyl-accepting chemotaxis sensory transducer</fullName>
    </submittedName>
</protein>
<dbReference type="Proteomes" id="UP000295008">
    <property type="component" value="Unassembled WGS sequence"/>
</dbReference>
<evidence type="ECO:0000313" key="9">
    <source>
        <dbReference type="Proteomes" id="UP000295008"/>
    </source>
</evidence>
<evidence type="ECO:0000256" key="2">
    <source>
        <dbReference type="ARBA" id="ARBA00029447"/>
    </source>
</evidence>
<reference evidence="8 9" key="1">
    <citation type="submission" date="2019-03" db="EMBL/GenBank/DDBJ databases">
        <title>Genomic Encyclopedia of Type Strains, Phase IV (KMG-IV): sequencing the most valuable type-strain genomes for metagenomic binning, comparative biology and taxonomic classification.</title>
        <authorList>
            <person name="Goeker M."/>
        </authorList>
    </citation>
    <scope>NUCLEOTIDE SEQUENCE [LARGE SCALE GENOMIC DNA]</scope>
    <source>
        <strain evidence="8 9">LX-B</strain>
    </source>
</reference>
<dbReference type="GO" id="GO:0005886">
    <property type="term" value="C:plasma membrane"/>
    <property type="evidence" value="ECO:0007669"/>
    <property type="project" value="TreeGrafter"/>
</dbReference>
<evidence type="ECO:0000313" key="8">
    <source>
        <dbReference type="EMBL" id="TCL57868.1"/>
    </source>
</evidence>
<dbReference type="RefSeq" id="WP_132016973.1">
    <property type="nucleotide sequence ID" value="NZ_SLUN01000044.1"/>
</dbReference>
<dbReference type="PANTHER" id="PTHR43531">
    <property type="entry name" value="PROTEIN ICFG"/>
    <property type="match status" value="1"/>
</dbReference>
<dbReference type="SMART" id="SM00304">
    <property type="entry name" value="HAMP"/>
    <property type="match status" value="1"/>
</dbReference>
<dbReference type="PROSITE" id="PS50111">
    <property type="entry name" value="CHEMOTAXIS_TRANSDUC_2"/>
    <property type="match status" value="1"/>
</dbReference>
<dbReference type="CDD" id="cd06225">
    <property type="entry name" value="HAMP"/>
    <property type="match status" value="1"/>
</dbReference>
<feature type="domain" description="HAMP" evidence="7">
    <location>
        <begin position="213"/>
        <end position="265"/>
    </location>
</feature>
<dbReference type="Pfam" id="PF12729">
    <property type="entry name" value="4HB_MCP_1"/>
    <property type="match status" value="1"/>
</dbReference>
<comment type="similarity">
    <text evidence="2">Belongs to the methyl-accepting chemotaxis (MCP) protein family.</text>
</comment>
<evidence type="ECO:0000259" key="6">
    <source>
        <dbReference type="PROSITE" id="PS50111"/>
    </source>
</evidence>
<dbReference type="Pfam" id="PF00672">
    <property type="entry name" value="HAMP"/>
    <property type="match status" value="1"/>
</dbReference>
<dbReference type="PROSITE" id="PS50885">
    <property type="entry name" value="HAMP"/>
    <property type="match status" value="1"/>
</dbReference>
<dbReference type="InterPro" id="IPR003660">
    <property type="entry name" value="HAMP_dom"/>
</dbReference>
<feature type="domain" description="Methyl-accepting transducer" evidence="6">
    <location>
        <begin position="309"/>
        <end position="538"/>
    </location>
</feature>
<evidence type="ECO:0000259" key="7">
    <source>
        <dbReference type="PROSITE" id="PS50885"/>
    </source>
</evidence>
<name>A0A4R1QV98_HYDET</name>
<dbReference type="GO" id="GO:0004888">
    <property type="term" value="F:transmembrane signaling receptor activity"/>
    <property type="evidence" value="ECO:0007669"/>
    <property type="project" value="InterPro"/>
</dbReference>
<proteinExistence type="inferred from homology"/>
<dbReference type="Gene3D" id="1.10.287.950">
    <property type="entry name" value="Methyl-accepting chemotaxis protein"/>
    <property type="match status" value="1"/>
</dbReference>
<keyword evidence="5" id="KW-1133">Transmembrane helix</keyword>
<keyword evidence="1" id="KW-0145">Chemotaxis</keyword>
<sequence>MKWFYNLKIAVKLLIGFILVATIAGILGIVGILNLRDSDAKYTDLYEQYGLAQAQIGQVAIAFQIERVAMRETILADAAADKSQYQKKLVESDRIIDENLAAFGKTIRTTRVRNEFNRLKEAIAKFIPVRDTIIRTAEADKDAEAIAIMRNEGGDLANAVEEAITNLVNYKIENGQKHSDQLTRNTDNTILTMVIIVAIAVIVAIALGIWISRLISNPIRKMVAAAEQLALGDVTVKVHAETKDEIGILMEAFAKMIANIRDQAFAVEKIAAGDLTIQVKAKSPNDLLGTKLNEMIDKNNDVLKNINAAADQVATGARQVSISSQSLSRGTTEQASSIEEITSTIEEIASQTKQNALNASQANELASAARDKATQGNAQMQEMLSAMLEINDSSNNISKIIKVIDEIAFQTNILALNAAVEAARAGQHGKGFAVVAEEVRNLAARSANAAKETTEMIESSIKKVEAGTKMANGTAEALKEIVKGVAEAANLVSNIATASNEQASGIAQVNQAITQVSQVVQTNSATSEESASASEELSSQAQLLKDLINQFKLRKETYTHAGVQNLNPEFMKVLEDLAEKKHSAPPAEAVEEAAASSLPRRKDDFGKY</sequence>
<dbReference type="CDD" id="cd19411">
    <property type="entry name" value="MCP2201-like_sensor"/>
    <property type="match status" value="1"/>
</dbReference>
<dbReference type="SMART" id="SM00283">
    <property type="entry name" value="MA"/>
    <property type="match status" value="1"/>
</dbReference>
<feature type="transmembrane region" description="Helical" evidence="5">
    <location>
        <begin position="13"/>
        <end position="35"/>
    </location>
</feature>
<evidence type="ECO:0000256" key="3">
    <source>
        <dbReference type="PROSITE-ProRule" id="PRU00284"/>
    </source>
</evidence>
<dbReference type="GO" id="GO:0007165">
    <property type="term" value="P:signal transduction"/>
    <property type="evidence" value="ECO:0007669"/>
    <property type="project" value="UniProtKB-KW"/>
</dbReference>
<dbReference type="CDD" id="cd11386">
    <property type="entry name" value="MCP_signal"/>
    <property type="match status" value="1"/>
</dbReference>
<feature type="transmembrane region" description="Helical" evidence="5">
    <location>
        <begin position="190"/>
        <end position="211"/>
    </location>
</feature>
<comment type="caution">
    <text evidence="8">The sequence shown here is derived from an EMBL/GenBank/DDBJ whole genome shotgun (WGS) entry which is preliminary data.</text>
</comment>
<dbReference type="InterPro" id="IPR024478">
    <property type="entry name" value="HlyB_4HB_MCP"/>
</dbReference>
<keyword evidence="9" id="KW-1185">Reference proteome</keyword>
<evidence type="ECO:0000256" key="5">
    <source>
        <dbReference type="SAM" id="Phobius"/>
    </source>
</evidence>
<feature type="region of interest" description="Disordered" evidence="4">
    <location>
        <begin position="581"/>
        <end position="608"/>
    </location>
</feature>
<dbReference type="SUPFAM" id="SSF58104">
    <property type="entry name" value="Methyl-accepting chemotaxis protein (MCP) signaling domain"/>
    <property type="match status" value="1"/>
</dbReference>
<dbReference type="FunFam" id="1.10.287.950:FF:000001">
    <property type="entry name" value="Methyl-accepting chemotaxis sensory transducer"/>
    <property type="match status" value="1"/>
</dbReference>
<dbReference type="InterPro" id="IPR004089">
    <property type="entry name" value="MCPsignal_dom"/>
</dbReference>
<dbReference type="PANTHER" id="PTHR43531:SF11">
    <property type="entry name" value="METHYL-ACCEPTING CHEMOTAXIS PROTEIN 3"/>
    <property type="match status" value="1"/>
</dbReference>
<dbReference type="AlphaFoldDB" id="A0A4R1QV98"/>
<dbReference type="OrthoDB" id="358716at2"/>
<keyword evidence="5" id="KW-0472">Membrane</keyword>
<evidence type="ECO:0000256" key="4">
    <source>
        <dbReference type="SAM" id="MobiDB-lite"/>
    </source>
</evidence>
<gene>
    <name evidence="8" type="ORF">EDC14_104417</name>
</gene>